<dbReference type="SUPFAM" id="SSF161098">
    <property type="entry name" value="MetI-like"/>
    <property type="match status" value="1"/>
</dbReference>
<keyword evidence="4 7" id="KW-0812">Transmembrane</keyword>
<dbReference type="InterPro" id="IPR000515">
    <property type="entry name" value="MetI-like"/>
</dbReference>
<evidence type="ECO:0000256" key="3">
    <source>
        <dbReference type="ARBA" id="ARBA00022475"/>
    </source>
</evidence>
<dbReference type="CDD" id="cd06261">
    <property type="entry name" value="TM_PBP2"/>
    <property type="match status" value="1"/>
</dbReference>
<feature type="transmembrane region" description="Helical" evidence="7">
    <location>
        <begin position="79"/>
        <end position="101"/>
    </location>
</feature>
<feature type="transmembrane region" description="Helical" evidence="7">
    <location>
        <begin position="179"/>
        <end position="200"/>
    </location>
</feature>
<protein>
    <recommendedName>
        <fullName evidence="8">ABC transmembrane type-1 domain-containing protein</fullName>
    </recommendedName>
</protein>
<feature type="transmembrane region" description="Helical" evidence="7">
    <location>
        <begin position="113"/>
        <end position="131"/>
    </location>
</feature>
<dbReference type="PANTHER" id="PTHR30151:SF0">
    <property type="entry name" value="ABC TRANSPORTER PERMEASE PROTEIN MJ0413-RELATED"/>
    <property type="match status" value="1"/>
</dbReference>
<dbReference type="GO" id="GO:0055085">
    <property type="term" value="P:transmembrane transport"/>
    <property type="evidence" value="ECO:0007669"/>
    <property type="project" value="InterPro"/>
</dbReference>
<evidence type="ECO:0000256" key="2">
    <source>
        <dbReference type="ARBA" id="ARBA00022448"/>
    </source>
</evidence>
<comment type="subcellular location">
    <subcellularLocation>
        <location evidence="1 7">Cell membrane</location>
        <topology evidence="1 7">Multi-pass membrane protein</topology>
    </subcellularLocation>
</comment>
<evidence type="ECO:0000259" key="8">
    <source>
        <dbReference type="PROSITE" id="PS50928"/>
    </source>
</evidence>
<dbReference type="InterPro" id="IPR035906">
    <property type="entry name" value="MetI-like_sf"/>
</dbReference>
<accession>A0A261R7U4</accession>
<keyword evidence="6 7" id="KW-0472">Membrane</keyword>
<feature type="transmembrane region" description="Helical" evidence="7">
    <location>
        <begin position="233"/>
        <end position="254"/>
    </location>
</feature>
<dbReference type="OrthoDB" id="9806809at2"/>
<dbReference type="Gene3D" id="1.10.3720.10">
    <property type="entry name" value="MetI-like"/>
    <property type="match status" value="1"/>
</dbReference>
<dbReference type="Proteomes" id="UP000216857">
    <property type="component" value="Unassembled WGS sequence"/>
</dbReference>
<keyword evidence="3" id="KW-1003">Cell membrane</keyword>
<feature type="transmembrane region" description="Helical" evidence="7">
    <location>
        <begin position="24"/>
        <end position="41"/>
    </location>
</feature>
<evidence type="ECO:0000256" key="6">
    <source>
        <dbReference type="ARBA" id="ARBA00023136"/>
    </source>
</evidence>
<keyword evidence="2 7" id="KW-0813">Transport</keyword>
<dbReference type="EMBL" id="NEVJ01000003">
    <property type="protein sequence ID" value="OZI20732.1"/>
    <property type="molecule type" value="Genomic_DNA"/>
</dbReference>
<evidence type="ECO:0000256" key="7">
    <source>
        <dbReference type="RuleBase" id="RU363032"/>
    </source>
</evidence>
<keyword evidence="5 7" id="KW-1133">Transmembrane helix</keyword>
<proteinExistence type="inferred from homology"/>
<gene>
    <name evidence="9" type="ORF">CAL26_24955</name>
</gene>
<evidence type="ECO:0000256" key="1">
    <source>
        <dbReference type="ARBA" id="ARBA00004651"/>
    </source>
</evidence>
<comment type="caution">
    <text evidence="9">The sequence shown here is derived from an EMBL/GenBank/DDBJ whole genome shotgun (WGS) entry which is preliminary data.</text>
</comment>
<reference evidence="9" key="1">
    <citation type="submission" date="2017-05" db="EMBL/GenBank/DDBJ databases">
        <title>Complete and WGS of Bordetella genogroups.</title>
        <authorList>
            <person name="Spilker T."/>
            <person name="Lipuma J."/>
        </authorList>
    </citation>
    <scope>NUCLEOTIDE SEQUENCE</scope>
    <source>
        <strain evidence="9">AU21707</strain>
    </source>
</reference>
<dbReference type="PROSITE" id="PS50928">
    <property type="entry name" value="ABC_TM1"/>
    <property type="match status" value="1"/>
</dbReference>
<evidence type="ECO:0000313" key="9">
    <source>
        <dbReference type="EMBL" id="OZI20732.1"/>
    </source>
</evidence>
<dbReference type="RefSeq" id="WP_094849306.1">
    <property type="nucleotide sequence ID" value="NZ_NEVJ01000003.1"/>
</dbReference>
<name>A0A261R7U4_9BORD</name>
<dbReference type="PANTHER" id="PTHR30151">
    <property type="entry name" value="ALKANE SULFONATE ABC TRANSPORTER-RELATED, MEMBRANE SUBUNIT"/>
    <property type="match status" value="1"/>
</dbReference>
<feature type="transmembrane region" description="Helical" evidence="7">
    <location>
        <begin position="137"/>
        <end position="158"/>
    </location>
</feature>
<feature type="domain" description="ABC transmembrane type-1" evidence="8">
    <location>
        <begin position="72"/>
        <end position="253"/>
    </location>
</feature>
<keyword evidence="10" id="KW-1185">Reference proteome</keyword>
<dbReference type="GO" id="GO:0005886">
    <property type="term" value="C:plasma membrane"/>
    <property type="evidence" value="ECO:0007669"/>
    <property type="project" value="UniProtKB-SubCell"/>
</dbReference>
<evidence type="ECO:0000313" key="10">
    <source>
        <dbReference type="Proteomes" id="UP000216857"/>
    </source>
</evidence>
<dbReference type="AlphaFoldDB" id="A0A261R7U4"/>
<organism evidence="9 10">
    <name type="scientific">Bordetella genomosp. 9</name>
    <dbReference type="NCBI Taxonomy" id="1416803"/>
    <lineage>
        <taxon>Bacteria</taxon>
        <taxon>Pseudomonadati</taxon>
        <taxon>Pseudomonadota</taxon>
        <taxon>Betaproteobacteria</taxon>
        <taxon>Burkholderiales</taxon>
        <taxon>Alcaligenaceae</taxon>
        <taxon>Bordetella</taxon>
    </lineage>
</organism>
<comment type="similarity">
    <text evidence="7">Belongs to the binding-protein-dependent transport system permease family.</text>
</comment>
<dbReference type="Pfam" id="PF00528">
    <property type="entry name" value="BPD_transp_1"/>
    <property type="match status" value="1"/>
</dbReference>
<evidence type="ECO:0000256" key="5">
    <source>
        <dbReference type="ARBA" id="ARBA00022989"/>
    </source>
</evidence>
<evidence type="ECO:0000256" key="4">
    <source>
        <dbReference type="ARBA" id="ARBA00022692"/>
    </source>
</evidence>
<sequence>MRNSSWTAHGTDVSGGKPGWKARLLGEGLIVALLAGWWLMARGLPEFVLPGPLAVGRRLVDLFINPEFLGHTGISTLRVVASVLIASVIGSALAFLSYGVPAWDGIVQERIKPVLNSFPSIGWAILAAVWFDAGNFSVIFVEVAILIPFCLVNVSEGLRAIDRELMEMGRSFTRHRLRVWWRITLPLLAPYLLSAIRIAYGIGWKIALVSELVGAPSGLGYLMLRAQTTADSVTFLATCFAIVLLFVAGERLVILPLERRFAAR</sequence>